<accession>A0A7L5BT57</accession>
<dbReference type="PANTHER" id="PTHR11360">
    <property type="entry name" value="MONOCARBOXYLATE TRANSPORTER"/>
    <property type="match status" value="1"/>
</dbReference>
<feature type="transmembrane region" description="Helical" evidence="4">
    <location>
        <begin position="21"/>
        <end position="47"/>
    </location>
</feature>
<dbReference type="Proteomes" id="UP000503336">
    <property type="component" value="Chromosome"/>
</dbReference>
<organism evidence="6 7">
    <name type="scientific">Pikeienuella piscinae</name>
    <dbReference type="NCBI Taxonomy" id="2748098"/>
    <lineage>
        <taxon>Bacteria</taxon>
        <taxon>Pseudomonadati</taxon>
        <taxon>Pseudomonadota</taxon>
        <taxon>Alphaproteobacteria</taxon>
        <taxon>Rhodobacterales</taxon>
        <taxon>Paracoccaceae</taxon>
        <taxon>Pikeienuella</taxon>
    </lineage>
</organism>
<evidence type="ECO:0000256" key="4">
    <source>
        <dbReference type="SAM" id="Phobius"/>
    </source>
</evidence>
<feature type="transmembrane region" description="Helical" evidence="4">
    <location>
        <begin position="390"/>
        <end position="410"/>
    </location>
</feature>
<dbReference type="CDD" id="cd17355">
    <property type="entry name" value="MFS_YcxA_like"/>
    <property type="match status" value="1"/>
</dbReference>
<feature type="transmembrane region" description="Helical" evidence="4">
    <location>
        <begin position="59"/>
        <end position="80"/>
    </location>
</feature>
<feature type="transmembrane region" description="Helical" evidence="4">
    <location>
        <begin position="87"/>
        <end position="104"/>
    </location>
</feature>
<name>A0A7L5BT57_9RHOB</name>
<dbReference type="InterPro" id="IPR036259">
    <property type="entry name" value="MFS_trans_sf"/>
</dbReference>
<evidence type="ECO:0000256" key="2">
    <source>
        <dbReference type="ARBA" id="ARBA00022989"/>
    </source>
</evidence>
<feature type="domain" description="Major facilitator superfamily (MFS) profile" evidence="5">
    <location>
        <begin position="19"/>
        <end position="415"/>
    </location>
</feature>
<dbReference type="RefSeq" id="WP_165096271.1">
    <property type="nucleotide sequence ID" value="NZ_CP049056.1"/>
</dbReference>
<keyword evidence="3 4" id="KW-0472">Membrane</keyword>
<dbReference type="EMBL" id="CP049056">
    <property type="protein sequence ID" value="QIE55040.1"/>
    <property type="molecule type" value="Genomic_DNA"/>
</dbReference>
<dbReference type="InterPro" id="IPR020846">
    <property type="entry name" value="MFS_dom"/>
</dbReference>
<dbReference type="PANTHER" id="PTHR11360:SF284">
    <property type="entry name" value="EG:103B4.3 PROTEIN-RELATED"/>
    <property type="match status" value="1"/>
</dbReference>
<feature type="transmembrane region" description="Helical" evidence="4">
    <location>
        <begin position="273"/>
        <end position="292"/>
    </location>
</feature>
<dbReference type="Pfam" id="PF07690">
    <property type="entry name" value="MFS_1"/>
    <property type="match status" value="1"/>
</dbReference>
<keyword evidence="1 4" id="KW-0812">Transmembrane</keyword>
<sequence length="431" mass="45082">MSHSDARPLAEPGEMTRMAALVVATAFIFNFIMRGFADAFMVFVLPLETEFGWTRSDITTAYSIYLIVTGLMSPLAGMALDRFGPRATYGAGVLFLVAAMRAAASAEALWHVYLSIGVLCGLSASLLGMVPAAALIGRWCDRNMSIAVAIAYSGMGLGILAMAPVAQIMIDAWGWRAAWRALSVGALFALPLLVLLPWRRIGAGRTGVTPRARGVMQAAPASGFSVRAALRTREFWLLAQVFFFTACAVYSITIQAVPYLIENGYAPLDAAFAYGSTGLLSICGMLTAGALAARIGFRVTATISFTGTLIGTLALFSFPLWPGVLPVALWALAFGSCQGARGPIVSTLTARIFAGGSVGAIFGGVYMTMSFGSAAGAWISGALHDVTGGYQAAFIFSIICVAFAAAPFWASRRLASPTQLGASAAARGDPA</sequence>
<dbReference type="InterPro" id="IPR050327">
    <property type="entry name" value="Proton-linked_MCT"/>
</dbReference>
<evidence type="ECO:0000259" key="5">
    <source>
        <dbReference type="PROSITE" id="PS50850"/>
    </source>
</evidence>
<feature type="transmembrane region" description="Helical" evidence="4">
    <location>
        <begin position="324"/>
        <end position="340"/>
    </location>
</feature>
<evidence type="ECO:0000313" key="6">
    <source>
        <dbReference type="EMBL" id="QIE55040.1"/>
    </source>
</evidence>
<dbReference type="AlphaFoldDB" id="A0A7L5BT57"/>
<feature type="transmembrane region" description="Helical" evidence="4">
    <location>
        <begin position="352"/>
        <end position="378"/>
    </location>
</feature>
<feature type="transmembrane region" description="Helical" evidence="4">
    <location>
        <begin position="110"/>
        <end position="134"/>
    </location>
</feature>
<keyword evidence="7" id="KW-1185">Reference proteome</keyword>
<gene>
    <name evidence="6" type="ORF">G5B40_05970</name>
</gene>
<dbReference type="GO" id="GO:0022857">
    <property type="term" value="F:transmembrane transporter activity"/>
    <property type="evidence" value="ECO:0007669"/>
    <property type="project" value="InterPro"/>
</dbReference>
<protein>
    <submittedName>
        <fullName evidence="6">MFS transporter</fullName>
    </submittedName>
</protein>
<feature type="transmembrane region" description="Helical" evidence="4">
    <location>
        <begin position="235"/>
        <end position="261"/>
    </location>
</feature>
<dbReference type="KEGG" id="hdh:G5B40_05970"/>
<evidence type="ECO:0000313" key="7">
    <source>
        <dbReference type="Proteomes" id="UP000503336"/>
    </source>
</evidence>
<evidence type="ECO:0000256" key="3">
    <source>
        <dbReference type="ARBA" id="ARBA00023136"/>
    </source>
</evidence>
<reference evidence="6 7" key="1">
    <citation type="submission" date="2020-02" db="EMBL/GenBank/DDBJ databases">
        <title>complete genome sequence of Rhodobacteraceae bacterium.</title>
        <authorList>
            <person name="Park J."/>
            <person name="Kim Y.-S."/>
            <person name="Kim K.-H."/>
        </authorList>
    </citation>
    <scope>NUCLEOTIDE SEQUENCE [LARGE SCALE GENOMIC DNA]</scope>
    <source>
        <strain evidence="6 7">RR4-56</strain>
    </source>
</reference>
<proteinExistence type="predicted"/>
<dbReference type="SUPFAM" id="SSF103473">
    <property type="entry name" value="MFS general substrate transporter"/>
    <property type="match status" value="1"/>
</dbReference>
<dbReference type="Gene3D" id="1.20.1250.20">
    <property type="entry name" value="MFS general substrate transporter like domains"/>
    <property type="match status" value="2"/>
</dbReference>
<feature type="transmembrane region" description="Helical" evidence="4">
    <location>
        <begin position="146"/>
        <end position="165"/>
    </location>
</feature>
<feature type="transmembrane region" description="Helical" evidence="4">
    <location>
        <begin position="299"/>
        <end position="318"/>
    </location>
</feature>
<keyword evidence="2 4" id="KW-1133">Transmembrane helix</keyword>
<evidence type="ECO:0000256" key="1">
    <source>
        <dbReference type="ARBA" id="ARBA00022692"/>
    </source>
</evidence>
<dbReference type="PROSITE" id="PS50850">
    <property type="entry name" value="MFS"/>
    <property type="match status" value="1"/>
</dbReference>
<dbReference type="InterPro" id="IPR011701">
    <property type="entry name" value="MFS"/>
</dbReference>
<feature type="transmembrane region" description="Helical" evidence="4">
    <location>
        <begin position="177"/>
        <end position="196"/>
    </location>
</feature>